<keyword evidence="3 5" id="KW-0949">S-adenosyl-L-methionine</keyword>
<organism evidence="8 9">
    <name type="scientific">Rothia aeria</name>
    <dbReference type="NCBI Taxonomy" id="172042"/>
    <lineage>
        <taxon>Bacteria</taxon>
        <taxon>Bacillati</taxon>
        <taxon>Actinomycetota</taxon>
        <taxon>Actinomycetes</taxon>
        <taxon>Micrococcales</taxon>
        <taxon>Micrococcaceae</taxon>
        <taxon>Rothia</taxon>
    </lineage>
</organism>
<feature type="compositionally biased region" description="Low complexity" evidence="6">
    <location>
        <begin position="522"/>
        <end position="533"/>
    </location>
</feature>
<dbReference type="AlphaFoldDB" id="A0A7Z9A587"/>
<accession>A0A7Z9A587</accession>
<feature type="domain" description="SAM-dependent MTase RsmB/NOP-type" evidence="7">
    <location>
        <begin position="248"/>
        <end position="587"/>
    </location>
</feature>
<reference evidence="8 9" key="1">
    <citation type="submission" date="2018-12" db="EMBL/GenBank/DDBJ databases">
        <authorList>
            <consortium name="Pathogen Informatics"/>
        </authorList>
    </citation>
    <scope>NUCLEOTIDE SEQUENCE [LARGE SCALE GENOMIC DNA]</scope>
    <source>
        <strain evidence="8 9">NCTC10207</strain>
    </source>
</reference>
<feature type="binding site" evidence="5">
    <location>
        <begin position="350"/>
        <end position="356"/>
    </location>
    <ligand>
        <name>S-adenosyl-L-methionine</name>
        <dbReference type="ChEBI" id="CHEBI:59789"/>
    </ligand>
</feature>
<dbReference type="SUPFAM" id="SSF53335">
    <property type="entry name" value="S-adenosyl-L-methionine-dependent methyltransferases"/>
    <property type="match status" value="1"/>
</dbReference>
<evidence type="ECO:0000256" key="6">
    <source>
        <dbReference type="SAM" id="MobiDB-lite"/>
    </source>
</evidence>
<evidence type="ECO:0000313" key="8">
    <source>
        <dbReference type="EMBL" id="VEI23306.1"/>
    </source>
</evidence>
<evidence type="ECO:0000256" key="5">
    <source>
        <dbReference type="PROSITE-ProRule" id="PRU01023"/>
    </source>
</evidence>
<dbReference type="InterPro" id="IPR049560">
    <property type="entry name" value="MeTrfase_RsmB-F_NOP2_cat"/>
</dbReference>
<dbReference type="RefSeq" id="WP_126500188.1">
    <property type="nucleotide sequence ID" value="NZ_CAURCD010000048.1"/>
</dbReference>
<proteinExistence type="inferred from homology"/>
<feature type="compositionally biased region" description="Gly residues" evidence="6">
    <location>
        <begin position="43"/>
        <end position="54"/>
    </location>
</feature>
<feature type="binding site" evidence="5">
    <location>
        <position position="375"/>
    </location>
    <ligand>
        <name>S-adenosyl-L-methionine</name>
        <dbReference type="ChEBI" id="CHEBI:59789"/>
    </ligand>
</feature>
<gene>
    <name evidence="8" type="primary">rsmB</name>
    <name evidence="8" type="ORF">NCTC10207_01407</name>
</gene>
<dbReference type="GO" id="GO:0008173">
    <property type="term" value="F:RNA methyltransferase activity"/>
    <property type="evidence" value="ECO:0007669"/>
    <property type="project" value="InterPro"/>
</dbReference>
<evidence type="ECO:0000256" key="3">
    <source>
        <dbReference type="ARBA" id="ARBA00022691"/>
    </source>
</evidence>
<evidence type="ECO:0000256" key="4">
    <source>
        <dbReference type="ARBA" id="ARBA00022884"/>
    </source>
</evidence>
<dbReference type="Gene3D" id="3.40.50.150">
    <property type="entry name" value="Vaccinia Virus protein VP39"/>
    <property type="match status" value="1"/>
</dbReference>
<feature type="compositionally biased region" description="Basic residues" evidence="6">
    <location>
        <begin position="59"/>
        <end position="69"/>
    </location>
</feature>
<evidence type="ECO:0000313" key="9">
    <source>
        <dbReference type="Proteomes" id="UP000282386"/>
    </source>
</evidence>
<comment type="similarity">
    <text evidence="5">Belongs to the class I-like SAM-binding methyltransferase superfamily. RsmB/NOP family.</text>
</comment>
<dbReference type="GO" id="GO:0003723">
    <property type="term" value="F:RNA binding"/>
    <property type="evidence" value="ECO:0007669"/>
    <property type="project" value="UniProtKB-UniRule"/>
</dbReference>
<dbReference type="GO" id="GO:0006355">
    <property type="term" value="P:regulation of DNA-templated transcription"/>
    <property type="evidence" value="ECO:0007669"/>
    <property type="project" value="InterPro"/>
</dbReference>
<feature type="compositionally biased region" description="Basic and acidic residues" evidence="6">
    <location>
        <begin position="25"/>
        <end position="36"/>
    </location>
</feature>
<dbReference type="Proteomes" id="UP000282386">
    <property type="component" value="Chromosome"/>
</dbReference>
<evidence type="ECO:0000256" key="2">
    <source>
        <dbReference type="ARBA" id="ARBA00022679"/>
    </source>
</evidence>
<dbReference type="PRINTS" id="PR02008">
    <property type="entry name" value="RCMTFAMILY"/>
</dbReference>
<dbReference type="PANTHER" id="PTHR22807">
    <property type="entry name" value="NOP2 YEAST -RELATED NOL1/NOP2/FMU SUN DOMAIN-CONTAINING"/>
    <property type="match status" value="1"/>
</dbReference>
<dbReference type="InterPro" id="IPR023267">
    <property type="entry name" value="RCMT"/>
</dbReference>
<dbReference type="InterPro" id="IPR035926">
    <property type="entry name" value="NusB-like_sf"/>
</dbReference>
<feature type="region of interest" description="Disordered" evidence="6">
    <location>
        <begin position="1"/>
        <end position="86"/>
    </location>
</feature>
<feature type="binding site" evidence="5">
    <location>
        <position position="402"/>
    </location>
    <ligand>
        <name>S-adenosyl-L-methionine</name>
        <dbReference type="ChEBI" id="CHEBI:59789"/>
    </ligand>
</feature>
<protein>
    <submittedName>
        <fullName evidence="8">Ribosomal RNA small subunit methyltransferase B</fullName>
        <ecNumber evidence="8">2.1.1.176</ecNumber>
    </submittedName>
</protein>
<dbReference type="Gene3D" id="1.10.940.10">
    <property type="entry name" value="NusB-like"/>
    <property type="match status" value="1"/>
</dbReference>
<feature type="region of interest" description="Disordered" evidence="6">
    <location>
        <begin position="520"/>
        <end position="550"/>
    </location>
</feature>
<dbReference type="EC" id="2.1.1.176" evidence="8"/>
<feature type="active site" description="Nucleophile" evidence="5">
    <location>
        <position position="486"/>
    </location>
</feature>
<keyword evidence="2 5" id="KW-0808">Transferase</keyword>
<dbReference type="SUPFAM" id="SSF48013">
    <property type="entry name" value="NusB-like"/>
    <property type="match status" value="1"/>
</dbReference>
<dbReference type="CDD" id="cd02440">
    <property type="entry name" value="AdoMet_MTases"/>
    <property type="match status" value="1"/>
</dbReference>
<keyword evidence="4 5" id="KW-0694">RNA-binding</keyword>
<sequence>MSEQHNNDGQHPPRRPAAKGTARGGRFDGRTSEQRRTSRTKPTGGGQKRGGGGATERNRKGHERNRRSLSQRSFSASAPSQRSRTADPARLVAFEVLRAVAESDAYANLVLPKTIRAHRLDHRDAGLATELTYGTLRNQGTYDAVLARCADRPLHKIGTTTLIILRMGAHQLLKMRVPAHAALNQSVSLARERIGSGPSGFINAVLRRVSERTADEWFELIEAESKDETERMGFATSHPAWIVRAMRQALAAHGRDPQEIRALLEANNVSPVVNLVALPGVGDLREAEENGAVPGELVEGSALYSAGDLARLESVREGTVRAQDVGSQLVARALTAVPIEGSDRAWLDMCAGPGGKAALLGALGAQRGAHLVANESAPHRAKLVEQSMRPLPEETYTVLTGDGRSITATLAREAAKLPDSIGPDTLFDRVMVDAPCSGLGALRRRPEARWRKTPRDIADLLPLQGQLLDAAIEVTRPGGVIAYVTCSPHAAETQNIVAEALESGKVHLLDARTALQAVALQESDSGESGNDGSPRSVLAGEKDPGTQPEVHVKRGAPAVTDAASSTAQLWPHVHGTDAMFLALFRKK</sequence>
<feature type="compositionally biased region" description="Polar residues" evidence="6">
    <location>
        <begin position="70"/>
        <end position="83"/>
    </location>
</feature>
<dbReference type="InterPro" id="IPR006027">
    <property type="entry name" value="NusB_RsmB_TIM44"/>
</dbReference>
<evidence type="ECO:0000256" key="1">
    <source>
        <dbReference type="ARBA" id="ARBA00022603"/>
    </source>
</evidence>
<keyword evidence="1 5" id="KW-0489">Methyltransferase</keyword>
<dbReference type="Pfam" id="PF01029">
    <property type="entry name" value="NusB"/>
    <property type="match status" value="1"/>
</dbReference>
<dbReference type="Pfam" id="PF01189">
    <property type="entry name" value="Methyltr_RsmB-F"/>
    <property type="match status" value="1"/>
</dbReference>
<dbReference type="InterPro" id="IPR001678">
    <property type="entry name" value="MeTrfase_RsmB-F_NOP2_dom"/>
</dbReference>
<dbReference type="InterPro" id="IPR029063">
    <property type="entry name" value="SAM-dependent_MTases_sf"/>
</dbReference>
<evidence type="ECO:0000259" key="7">
    <source>
        <dbReference type="PROSITE" id="PS51686"/>
    </source>
</evidence>
<dbReference type="GO" id="GO:0001510">
    <property type="term" value="P:RNA methylation"/>
    <property type="evidence" value="ECO:0007669"/>
    <property type="project" value="InterPro"/>
</dbReference>
<name>A0A7Z9A587_9MICC</name>
<feature type="binding site" evidence="5">
    <location>
        <position position="433"/>
    </location>
    <ligand>
        <name>S-adenosyl-L-methionine</name>
        <dbReference type="ChEBI" id="CHEBI:59789"/>
    </ligand>
</feature>
<dbReference type="PROSITE" id="PS51686">
    <property type="entry name" value="SAM_MT_RSMB_NOP"/>
    <property type="match status" value="1"/>
</dbReference>
<dbReference type="EMBL" id="LR134479">
    <property type="protein sequence ID" value="VEI23306.1"/>
    <property type="molecule type" value="Genomic_DNA"/>
</dbReference>
<dbReference type="PANTHER" id="PTHR22807:SF53">
    <property type="entry name" value="RIBOSOMAL RNA SMALL SUBUNIT METHYLTRANSFERASE B-RELATED"/>
    <property type="match status" value="1"/>
</dbReference>